<evidence type="ECO:0000313" key="2">
    <source>
        <dbReference type="Proteomes" id="UP000886998"/>
    </source>
</evidence>
<dbReference type="EMBL" id="BMAV01014228">
    <property type="protein sequence ID" value="GFY62462.1"/>
    <property type="molecule type" value="Genomic_DNA"/>
</dbReference>
<gene>
    <name evidence="1" type="ORF">TNIN_135081</name>
</gene>
<dbReference type="AlphaFoldDB" id="A0A8X6Y127"/>
<accession>A0A8X6Y127</accession>
<reference evidence="1" key="1">
    <citation type="submission" date="2020-08" db="EMBL/GenBank/DDBJ databases">
        <title>Multicomponent nature underlies the extraordinary mechanical properties of spider dragline silk.</title>
        <authorList>
            <person name="Kono N."/>
            <person name="Nakamura H."/>
            <person name="Mori M."/>
            <person name="Yoshida Y."/>
            <person name="Ohtoshi R."/>
            <person name="Malay A.D."/>
            <person name="Moran D.A.P."/>
            <person name="Tomita M."/>
            <person name="Numata K."/>
            <person name="Arakawa K."/>
        </authorList>
    </citation>
    <scope>NUCLEOTIDE SEQUENCE</scope>
</reference>
<sequence length="93" mass="10383">MKSYLIAVHENSQVLRVESDLSTKAVSLVWAHFDQVWEGSTKEWLLFCTRKGLAVESVFNRKVTPSRSSTDRGGPIICFDCKSACHLIKANGP</sequence>
<dbReference type="Proteomes" id="UP000886998">
    <property type="component" value="Unassembled WGS sequence"/>
</dbReference>
<keyword evidence="2" id="KW-1185">Reference proteome</keyword>
<organism evidence="1 2">
    <name type="scientific">Trichonephila inaurata madagascariensis</name>
    <dbReference type="NCBI Taxonomy" id="2747483"/>
    <lineage>
        <taxon>Eukaryota</taxon>
        <taxon>Metazoa</taxon>
        <taxon>Ecdysozoa</taxon>
        <taxon>Arthropoda</taxon>
        <taxon>Chelicerata</taxon>
        <taxon>Arachnida</taxon>
        <taxon>Araneae</taxon>
        <taxon>Araneomorphae</taxon>
        <taxon>Entelegynae</taxon>
        <taxon>Araneoidea</taxon>
        <taxon>Nephilidae</taxon>
        <taxon>Trichonephila</taxon>
        <taxon>Trichonephila inaurata</taxon>
    </lineage>
</organism>
<proteinExistence type="predicted"/>
<name>A0A8X6Y127_9ARAC</name>
<protein>
    <submittedName>
        <fullName evidence="1">Uncharacterized protein</fullName>
    </submittedName>
</protein>
<evidence type="ECO:0000313" key="1">
    <source>
        <dbReference type="EMBL" id="GFY62462.1"/>
    </source>
</evidence>
<comment type="caution">
    <text evidence="1">The sequence shown here is derived from an EMBL/GenBank/DDBJ whole genome shotgun (WGS) entry which is preliminary data.</text>
</comment>